<dbReference type="InterPro" id="IPR020843">
    <property type="entry name" value="ER"/>
</dbReference>
<dbReference type="Gene3D" id="3.90.180.10">
    <property type="entry name" value="Medium-chain alcohol dehydrogenases, catalytic domain"/>
    <property type="match status" value="1"/>
</dbReference>
<proteinExistence type="predicted"/>
<protein>
    <recommendedName>
        <fullName evidence="2">Enoyl reductase (ER) domain-containing protein</fullName>
    </recommendedName>
</protein>
<dbReference type="CDD" id="cd05288">
    <property type="entry name" value="PGDH"/>
    <property type="match status" value="1"/>
</dbReference>
<sequence>MPARMNRQIHLVKRPETIPTEEHFKFVEVPVPSLGENEVLIHNLYLSVDPYMRGRMSDQKSYVAPFNLNEKLVGGVVGEVVESSSSRFSKGDIVTGMLGWEEYSKATEKEIRKIDPNMAPVTTALGILGLTGLTAYFGIEDICRPKEGETVVVSGAAGAVGSTAGQIAKIFGARVVGIAGSDDKVNYIQKELGFDAAINYKTTDDIQAALEEACPNGVDAYFDNVGGEISDAVLNLLNKHARIAQCGAISSYNKPDDQGPRIQTKLIKSSALIKGFVVSDYSDRFKEGASNLGKWLSEGKLTYEETIVEGFENIPEAFLGLFKGTNRGKQLVKIGEPEYGEI</sequence>
<dbReference type="Proteomes" id="UP000255326">
    <property type="component" value="Unassembled WGS sequence"/>
</dbReference>
<evidence type="ECO:0000313" key="4">
    <source>
        <dbReference type="Proteomes" id="UP000255326"/>
    </source>
</evidence>
<comment type="caution">
    <text evidence="3">The sequence shown here is derived from an EMBL/GenBank/DDBJ whole genome shotgun (WGS) entry which is preliminary data.</text>
</comment>
<dbReference type="InterPro" id="IPR011032">
    <property type="entry name" value="GroES-like_sf"/>
</dbReference>
<organism evidence="3 4">
    <name type="scientific">Falsibacillus pallidus</name>
    <dbReference type="NCBI Taxonomy" id="493781"/>
    <lineage>
        <taxon>Bacteria</taxon>
        <taxon>Bacillati</taxon>
        <taxon>Bacillota</taxon>
        <taxon>Bacilli</taxon>
        <taxon>Bacillales</taxon>
        <taxon>Bacillaceae</taxon>
        <taxon>Falsibacillus</taxon>
    </lineage>
</organism>
<evidence type="ECO:0000259" key="2">
    <source>
        <dbReference type="SMART" id="SM00829"/>
    </source>
</evidence>
<dbReference type="Pfam" id="PF00107">
    <property type="entry name" value="ADH_zinc_N"/>
    <property type="match status" value="1"/>
</dbReference>
<evidence type="ECO:0000313" key="3">
    <source>
        <dbReference type="EMBL" id="RDI42323.1"/>
    </source>
</evidence>
<evidence type="ECO:0000256" key="1">
    <source>
        <dbReference type="ARBA" id="ARBA00023002"/>
    </source>
</evidence>
<dbReference type="FunFam" id="3.40.50.720:FF:000121">
    <property type="entry name" value="Prostaglandin reductase 2"/>
    <property type="match status" value="1"/>
</dbReference>
<dbReference type="InterPro" id="IPR013149">
    <property type="entry name" value="ADH-like_C"/>
</dbReference>
<keyword evidence="4" id="KW-1185">Reference proteome</keyword>
<dbReference type="SUPFAM" id="SSF50129">
    <property type="entry name" value="GroES-like"/>
    <property type="match status" value="1"/>
</dbReference>
<dbReference type="SUPFAM" id="SSF51735">
    <property type="entry name" value="NAD(P)-binding Rossmann-fold domains"/>
    <property type="match status" value="1"/>
</dbReference>
<dbReference type="PANTHER" id="PTHR43205:SF7">
    <property type="entry name" value="PROSTAGLANDIN REDUCTASE 1"/>
    <property type="match status" value="1"/>
</dbReference>
<dbReference type="PANTHER" id="PTHR43205">
    <property type="entry name" value="PROSTAGLANDIN REDUCTASE"/>
    <property type="match status" value="1"/>
</dbReference>
<dbReference type="Gene3D" id="3.40.50.720">
    <property type="entry name" value="NAD(P)-binding Rossmann-like Domain"/>
    <property type="match status" value="1"/>
</dbReference>
<dbReference type="SMART" id="SM00829">
    <property type="entry name" value="PKS_ER"/>
    <property type="match status" value="1"/>
</dbReference>
<gene>
    <name evidence="3" type="ORF">DFR59_105164</name>
</gene>
<dbReference type="Pfam" id="PF16884">
    <property type="entry name" value="ADH_N_2"/>
    <property type="match status" value="1"/>
</dbReference>
<dbReference type="InterPro" id="IPR036291">
    <property type="entry name" value="NAD(P)-bd_dom_sf"/>
</dbReference>
<dbReference type="InterPro" id="IPR045010">
    <property type="entry name" value="MDR_fam"/>
</dbReference>
<dbReference type="GO" id="GO:0016628">
    <property type="term" value="F:oxidoreductase activity, acting on the CH-CH group of donors, NAD or NADP as acceptor"/>
    <property type="evidence" value="ECO:0007669"/>
    <property type="project" value="InterPro"/>
</dbReference>
<dbReference type="InterPro" id="IPR041694">
    <property type="entry name" value="ADH_N_2"/>
</dbReference>
<dbReference type="EMBL" id="QQAY01000005">
    <property type="protein sequence ID" value="RDI42323.1"/>
    <property type="molecule type" value="Genomic_DNA"/>
</dbReference>
<dbReference type="RefSeq" id="WP_245948458.1">
    <property type="nucleotide sequence ID" value="NZ_QQAY01000005.1"/>
</dbReference>
<accession>A0A370GK55</accession>
<feature type="domain" description="Enoyl reductase (ER)" evidence="2">
    <location>
        <begin position="20"/>
        <end position="332"/>
    </location>
</feature>
<dbReference type="AlphaFoldDB" id="A0A370GK55"/>
<reference evidence="3 4" key="1">
    <citation type="submission" date="2018-07" db="EMBL/GenBank/DDBJ databases">
        <title>Genomic Encyclopedia of Type Strains, Phase IV (KMG-IV): sequencing the most valuable type-strain genomes for metagenomic binning, comparative biology and taxonomic classification.</title>
        <authorList>
            <person name="Goeker M."/>
        </authorList>
    </citation>
    <scope>NUCLEOTIDE SEQUENCE [LARGE SCALE GENOMIC DNA]</scope>
    <source>
        <strain evidence="3 4">DSM 25281</strain>
    </source>
</reference>
<keyword evidence="1" id="KW-0560">Oxidoreductase</keyword>
<name>A0A370GK55_9BACI</name>